<dbReference type="OrthoDB" id="546701at2759"/>
<dbReference type="SUPFAM" id="SSF48452">
    <property type="entry name" value="TPR-like"/>
    <property type="match status" value="3"/>
</dbReference>
<reference evidence="4 5" key="1">
    <citation type="submission" date="2017-08" db="EMBL/GenBank/DDBJ databases">
        <title>Acidophilic green algal genome provides insights into adaptation to an acidic environment.</title>
        <authorList>
            <person name="Hirooka S."/>
            <person name="Hirose Y."/>
            <person name="Kanesaki Y."/>
            <person name="Higuchi S."/>
            <person name="Fujiwara T."/>
            <person name="Onuma R."/>
            <person name="Era A."/>
            <person name="Ohbayashi R."/>
            <person name="Uzuka A."/>
            <person name="Nozaki H."/>
            <person name="Yoshikawa H."/>
            <person name="Miyagishima S.Y."/>
        </authorList>
    </citation>
    <scope>NUCLEOTIDE SEQUENCE [LARGE SCALE GENOMIC DNA]</scope>
    <source>
        <strain evidence="4 5">NIES-2499</strain>
    </source>
</reference>
<evidence type="ECO:0008006" key="6">
    <source>
        <dbReference type="Google" id="ProtNLM"/>
    </source>
</evidence>
<evidence type="ECO:0000256" key="1">
    <source>
        <dbReference type="ARBA" id="ARBA00022737"/>
    </source>
</evidence>
<dbReference type="Pfam" id="PF13424">
    <property type="entry name" value="TPR_12"/>
    <property type="match status" value="3"/>
</dbReference>
<evidence type="ECO:0000256" key="2">
    <source>
        <dbReference type="ARBA" id="ARBA00022803"/>
    </source>
</evidence>
<evidence type="ECO:0000256" key="3">
    <source>
        <dbReference type="SAM" id="MobiDB-lite"/>
    </source>
</evidence>
<dbReference type="PANTHER" id="PTHR45641:SF19">
    <property type="entry name" value="NEPHROCYSTIN-3"/>
    <property type="match status" value="1"/>
</dbReference>
<protein>
    <recommendedName>
        <fullName evidence="6">MalT-like TPR region domain-containing protein</fullName>
    </recommendedName>
</protein>
<dbReference type="InterPro" id="IPR019734">
    <property type="entry name" value="TPR_rpt"/>
</dbReference>
<dbReference type="Pfam" id="PF13374">
    <property type="entry name" value="TPR_10"/>
    <property type="match status" value="2"/>
</dbReference>
<dbReference type="PANTHER" id="PTHR45641">
    <property type="entry name" value="TETRATRICOPEPTIDE REPEAT PROTEIN (AFU_ORTHOLOGUE AFUA_6G03870)"/>
    <property type="match status" value="1"/>
</dbReference>
<keyword evidence="1" id="KW-0677">Repeat</keyword>
<keyword evidence="2" id="KW-0802">TPR repeat</keyword>
<gene>
    <name evidence="4" type="ORF">CEUSTIGMA_g6459.t1</name>
</gene>
<dbReference type="STRING" id="1157962.A0A250X7X5"/>
<dbReference type="AlphaFoldDB" id="A0A250X7X5"/>
<feature type="region of interest" description="Disordered" evidence="3">
    <location>
        <begin position="649"/>
        <end position="713"/>
    </location>
</feature>
<dbReference type="EMBL" id="BEGY01000038">
    <property type="protein sequence ID" value="GAX79019.1"/>
    <property type="molecule type" value="Genomic_DNA"/>
</dbReference>
<proteinExistence type="predicted"/>
<accession>A0A250X7X5</accession>
<organism evidence="4 5">
    <name type="scientific">Chlamydomonas eustigma</name>
    <dbReference type="NCBI Taxonomy" id="1157962"/>
    <lineage>
        <taxon>Eukaryota</taxon>
        <taxon>Viridiplantae</taxon>
        <taxon>Chlorophyta</taxon>
        <taxon>core chlorophytes</taxon>
        <taxon>Chlorophyceae</taxon>
        <taxon>CS clade</taxon>
        <taxon>Chlamydomonadales</taxon>
        <taxon>Chlamydomonadaceae</taxon>
        <taxon>Chlamydomonas</taxon>
    </lineage>
</organism>
<dbReference type="Gene3D" id="1.25.40.10">
    <property type="entry name" value="Tetratricopeptide repeat domain"/>
    <property type="match status" value="3"/>
</dbReference>
<evidence type="ECO:0000313" key="4">
    <source>
        <dbReference type="EMBL" id="GAX79019.1"/>
    </source>
</evidence>
<keyword evidence="5" id="KW-1185">Reference proteome</keyword>
<dbReference type="InterPro" id="IPR011990">
    <property type="entry name" value="TPR-like_helical_dom_sf"/>
</dbReference>
<sequence>MPLHHRPSDMLHADIQVLRRVWCLFEIWKTVEYKGVENLVVLAREVNIIGLRDIFLKLSVAEAQATVEADRLRIINDIRDSTGIEAMDKFIRQALVDSARSEVMKLEGNKEKKIQAYFQAVDKAGQMLILAGKYAEAEPMMYSCLEMCCKTLGEKHVHVASFHNNIAGLLKNQGKLIEAEKHQRIALEMNEALTGDSAKTANYLGNLAEVLQAMGKLSEAEPLLVRAMTMSLAHQEKREGGGMKIVNGVEVDSPDMAKHLNALASLYVDMGRPSDALPLYRRALAAAEASLPPQDPELSIFMANLAGVFQDLRRFAEAEDLQRQAVTLCLRCLGPEHPHTVSVQSNLAEMLGQQGKLEEAEDIARNTLKIRRKILGEGHPSTSISLNNLAGILIERHKYVEALPLMQQASEVCEKTYGSMHPMTANRLHNLATLLDEVGEAEESEAMFKRAYDIKLKLFGLEHHDTLGTFICLAEVYYKHGKVDDACEALASVVRVLHQLGDEAKPSLISNLTMLAMALHQKGLHSQALLNVDEAIKLTVEVGVEKGEEMTALLKMKDALKSFVEAAASGTLPTASLQAEAKAAVLQTQTTIKSQSGRSLEGDCQPPAAAVTAGVTAPGSKLKISVSASSNGGGGTLLLSPEPKKAASAAAAAASTSPKGGKSTAVKTASSSPSNLRPSAAASSSPSNLRPSAAASSSPATVKPKAATAKTGSTLTLTPANSLKTMSTVTITAPSGSSSALKSQTSLASPESSASTAAAASPKKAVGVASSVSMVSTAAAAAPKKAVGVASSMSAASAASASAAALKKPAPTTSSSKKT</sequence>
<dbReference type="SMART" id="SM00028">
    <property type="entry name" value="TPR"/>
    <property type="match status" value="8"/>
</dbReference>
<dbReference type="Proteomes" id="UP000232323">
    <property type="component" value="Unassembled WGS sequence"/>
</dbReference>
<comment type="caution">
    <text evidence="4">The sequence shown here is derived from an EMBL/GenBank/DDBJ whole genome shotgun (WGS) entry which is preliminary data.</text>
</comment>
<evidence type="ECO:0000313" key="5">
    <source>
        <dbReference type="Proteomes" id="UP000232323"/>
    </source>
</evidence>
<feature type="compositionally biased region" description="Low complexity" evidence="3">
    <location>
        <begin position="669"/>
        <end position="711"/>
    </location>
</feature>
<name>A0A250X7X5_9CHLO</name>